<gene>
    <name evidence="1" type="ORF">IQ17_01371</name>
</gene>
<keyword evidence="2" id="KW-1185">Reference proteome</keyword>
<sequence length="51" mass="4738">MAITVTVTGAGTVAIGAGTAGVGTAAITGKLAKSADWMGIAAGGPRCFSKA</sequence>
<dbReference type="Proteomes" id="UP000317176">
    <property type="component" value="Unassembled WGS sequence"/>
</dbReference>
<proteinExistence type="predicted"/>
<comment type="caution">
    <text evidence="1">The sequence shown here is derived from an EMBL/GenBank/DDBJ whole genome shotgun (WGS) entry which is preliminary data.</text>
</comment>
<organism evidence="1 2">
    <name type="scientific">Bradyrhizobium daqingense</name>
    <dbReference type="NCBI Taxonomy" id="993502"/>
    <lineage>
        <taxon>Bacteria</taxon>
        <taxon>Pseudomonadati</taxon>
        <taxon>Pseudomonadota</taxon>
        <taxon>Alphaproteobacteria</taxon>
        <taxon>Hyphomicrobiales</taxon>
        <taxon>Nitrobacteraceae</taxon>
        <taxon>Bradyrhizobium</taxon>
    </lineage>
</organism>
<protein>
    <submittedName>
        <fullName evidence="1">Uncharacterized protein</fullName>
    </submittedName>
</protein>
<name>A0A562LLQ9_9BRAD</name>
<evidence type="ECO:0000313" key="1">
    <source>
        <dbReference type="EMBL" id="TWI08552.1"/>
    </source>
</evidence>
<reference evidence="1 2" key="1">
    <citation type="journal article" date="2015" name="Stand. Genomic Sci.">
        <title>Genomic Encyclopedia of Bacterial and Archaeal Type Strains, Phase III: the genomes of soil and plant-associated and newly described type strains.</title>
        <authorList>
            <person name="Whitman W.B."/>
            <person name="Woyke T."/>
            <person name="Klenk H.P."/>
            <person name="Zhou Y."/>
            <person name="Lilburn T.G."/>
            <person name="Beck B.J."/>
            <person name="De Vos P."/>
            <person name="Vandamme P."/>
            <person name="Eisen J.A."/>
            <person name="Garrity G."/>
            <person name="Hugenholtz P."/>
            <person name="Kyrpides N.C."/>
        </authorList>
    </citation>
    <scope>NUCLEOTIDE SEQUENCE [LARGE SCALE GENOMIC DNA]</scope>
    <source>
        <strain evidence="1 2">CGMCC 1.10947</strain>
    </source>
</reference>
<dbReference type="AlphaFoldDB" id="A0A562LLQ9"/>
<evidence type="ECO:0000313" key="2">
    <source>
        <dbReference type="Proteomes" id="UP000317176"/>
    </source>
</evidence>
<dbReference type="EMBL" id="VLKL01000003">
    <property type="protein sequence ID" value="TWI08552.1"/>
    <property type="molecule type" value="Genomic_DNA"/>
</dbReference>
<accession>A0A562LLQ9</accession>